<dbReference type="Proteomes" id="UP000253958">
    <property type="component" value="Chromosome"/>
</dbReference>
<evidence type="ECO:0000256" key="3">
    <source>
        <dbReference type="ARBA" id="ARBA00038502"/>
    </source>
</evidence>
<evidence type="ECO:0000259" key="4">
    <source>
        <dbReference type="PROSITE" id="PS51186"/>
    </source>
</evidence>
<evidence type="ECO:0000256" key="2">
    <source>
        <dbReference type="ARBA" id="ARBA00023315"/>
    </source>
</evidence>
<evidence type="ECO:0000256" key="1">
    <source>
        <dbReference type="ARBA" id="ARBA00022679"/>
    </source>
</evidence>
<dbReference type="InterPro" id="IPR051531">
    <property type="entry name" value="N-acetyltransferase"/>
</dbReference>
<dbReference type="EMBL" id="CP031263">
    <property type="protein sequence ID" value="AXH89972.1"/>
    <property type="molecule type" value="Genomic_DNA"/>
</dbReference>
<reference evidence="5 6" key="2">
    <citation type="submission" date="2018-08" db="EMBL/GenBank/DDBJ databases">
        <title>Streptomyces kandeliansis sp. nov., an endophytic bacterium isolated from mangrove plant.</title>
        <authorList>
            <person name="Wang R."/>
        </authorList>
    </citation>
    <scope>NUCLEOTIDE SEQUENCE [LARGE SCALE GENOMIC DNA]</scope>
    <source>
        <strain evidence="6">H14(2018)</strain>
    </source>
</reference>
<dbReference type="PROSITE" id="PS51186">
    <property type="entry name" value="GNAT"/>
    <property type="match status" value="1"/>
</dbReference>
<accession>A0A3M9KNN0</accession>
<gene>
    <name evidence="5" type="ORF">DVH21_08550</name>
</gene>
<sequence length="188" mass="20150">MPELERLAAHHAPAVLRFERENRAYFARYVPDRGDDFFTGYAARHAALLDEQERGTCHFHVLVGDHGAVLGRFNLVDVAGGSAELGYRVAERAAGRGLASEGVRRVCELARTEYGLRRLVASAALANPASLAVLKRAGFVLDGSERGDSVHDGSVRSGSVSGCEVDLDGEPGLRHVLDLRAPYAAASP</sequence>
<dbReference type="PANTHER" id="PTHR43792">
    <property type="entry name" value="GNAT FAMILY, PUTATIVE (AFU_ORTHOLOGUE AFUA_3G00765)-RELATED-RELATED"/>
    <property type="match status" value="1"/>
</dbReference>
<evidence type="ECO:0000313" key="6">
    <source>
        <dbReference type="Proteomes" id="UP000253958"/>
    </source>
</evidence>
<evidence type="ECO:0000313" key="5">
    <source>
        <dbReference type="EMBL" id="AXH89972.1"/>
    </source>
</evidence>
<proteinExistence type="inferred from homology"/>
<dbReference type="Pfam" id="PF13302">
    <property type="entry name" value="Acetyltransf_3"/>
    <property type="match status" value="1"/>
</dbReference>
<dbReference type="RefSeq" id="WP_114919210.1">
    <property type="nucleotide sequence ID" value="NZ_CBDRJL010000027.1"/>
</dbReference>
<feature type="domain" description="N-acetyltransferase" evidence="4">
    <location>
        <begin position="16"/>
        <end position="170"/>
    </location>
</feature>
<name>A0A3M9KNN0_9ACTN</name>
<dbReference type="Gene3D" id="3.40.630.30">
    <property type="match status" value="1"/>
</dbReference>
<organism evidence="5 6">
    <name type="scientific">Micromonospora aurantiaca</name>
    <name type="common">nom. illeg.</name>
    <dbReference type="NCBI Taxonomy" id="47850"/>
    <lineage>
        <taxon>Bacteria</taxon>
        <taxon>Bacillati</taxon>
        <taxon>Actinomycetota</taxon>
        <taxon>Actinomycetes</taxon>
        <taxon>Micromonosporales</taxon>
        <taxon>Micromonosporaceae</taxon>
        <taxon>Micromonospora</taxon>
    </lineage>
</organism>
<dbReference type="InterPro" id="IPR000182">
    <property type="entry name" value="GNAT_dom"/>
</dbReference>
<protein>
    <submittedName>
        <fullName evidence="5">N-acetyltransferase</fullName>
    </submittedName>
</protein>
<comment type="similarity">
    <text evidence="3">Belongs to the acetyltransferase family. RimJ subfamily.</text>
</comment>
<dbReference type="GO" id="GO:0016747">
    <property type="term" value="F:acyltransferase activity, transferring groups other than amino-acyl groups"/>
    <property type="evidence" value="ECO:0007669"/>
    <property type="project" value="InterPro"/>
</dbReference>
<reference evidence="5 6" key="1">
    <citation type="submission" date="2018-07" db="EMBL/GenBank/DDBJ databases">
        <authorList>
            <person name="Ye Y."/>
        </authorList>
    </citation>
    <scope>NUCLEOTIDE SEQUENCE [LARGE SCALE GENOMIC DNA]</scope>
    <source>
        <strain evidence="6">H14(2018)</strain>
    </source>
</reference>
<dbReference type="AlphaFoldDB" id="A0A3M9KNN0"/>
<keyword evidence="1 5" id="KW-0808">Transferase</keyword>
<dbReference type="PANTHER" id="PTHR43792:SF8">
    <property type="entry name" value="[RIBOSOMAL PROTEIN US5]-ALANINE N-ACETYLTRANSFERASE"/>
    <property type="match status" value="1"/>
</dbReference>
<dbReference type="SUPFAM" id="SSF55729">
    <property type="entry name" value="Acyl-CoA N-acyltransferases (Nat)"/>
    <property type="match status" value="1"/>
</dbReference>
<keyword evidence="2" id="KW-0012">Acyltransferase</keyword>
<dbReference type="InterPro" id="IPR016181">
    <property type="entry name" value="Acyl_CoA_acyltransferase"/>
</dbReference>